<accession>A0A382HUC1</accession>
<reference evidence="2" key="1">
    <citation type="submission" date="2018-05" db="EMBL/GenBank/DDBJ databases">
        <authorList>
            <person name="Lanie J.A."/>
            <person name="Ng W.-L."/>
            <person name="Kazmierczak K.M."/>
            <person name="Andrzejewski T.M."/>
            <person name="Davidsen T.M."/>
            <person name="Wayne K.J."/>
            <person name="Tettelin H."/>
            <person name="Glass J.I."/>
            <person name="Rusch D."/>
            <person name="Podicherti R."/>
            <person name="Tsui H.-C.T."/>
            <person name="Winkler M.E."/>
        </authorList>
    </citation>
    <scope>NUCLEOTIDE SEQUENCE</scope>
</reference>
<organism evidence="2">
    <name type="scientific">marine metagenome</name>
    <dbReference type="NCBI Taxonomy" id="408172"/>
    <lineage>
        <taxon>unclassified sequences</taxon>
        <taxon>metagenomes</taxon>
        <taxon>ecological metagenomes</taxon>
    </lineage>
</organism>
<sequence>MQGRKISLIIYFILSIVIFGFEKGLQAQDGKLSKILYVPVNSNYLFIMNADGSGNSELLRTDFKPQWPSWSPDGREILFNTYDEEYEGAYIVNSAGNNLKKIKISQSVDLPCWSSDGKDIAFMSDDKPGIVIASTDGNILRTIAAEGINGAYQSWSPVGDQLVFESGRDGNPEIYTINPLTGKGVKRLTNNEILDEWPSFSKDGLLIAWVRGIEGDKDIWVMNQYGSNPRQLSHNINIGDGFPSFSPDGSELLFQSGSENEQSSIHIIKLDGSGLRKIAEGSFPNWSPYL</sequence>
<dbReference type="PANTHER" id="PTHR36842">
    <property type="entry name" value="PROTEIN TOLB HOMOLOG"/>
    <property type="match status" value="1"/>
</dbReference>
<evidence type="ECO:0000256" key="1">
    <source>
        <dbReference type="ARBA" id="ARBA00009820"/>
    </source>
</evidence>
<dbReference type="Gene3D" id="2.120.10.30">
    <property type="entry name" value="TolB, C-terminal domain"/>
    <property type="match status" value="1"/>
</dbReference>
<dbReference type="PANTHER" id="PTHR36842:SF1">
    <property type="entry name" value="PROTEIN TOLB"/>
    <property type="match status" value="1"/>
</dbReference>
<proteinExistence type="inferred from homology"/>
<dbReference type="AlphaFoldDB" id="A0A382HUC1"/>
<dbReference type="Pfam" id="PF07676">
    <property type="entry name" value="PD40"/>
    <property type="match status" value="4"/>
</dbReference>
<gene>
    <name evidence="2" type="ORF">METZ01_LOCUS243067</name>
</gene>
<name>A0A382HUC1_9ZZZZ</name>
<dbReference type="SUPFAM" id="SSF82171">
    <property type="entry name" value="DPP6 N-terminal domain-like"/>
    <property type="match status" value="1"/>
</dbReference>
<evidence type="ECO:0000313" key="2">
    <source>
        <dbReference type="EMBL" id="SVB90213.1"/>
    </source>
</evidence>
<dbReference type="InterPro" id="IPR011042">
    <property type="entry name" value="6-blade_b-propeller_TolB-like"/>
</dbReference>
<dbReference type="EMBL" id="UINC01063030">
    <property type="protein sequence ID" value="SVB90213.1"/>
    <property type="molecule type" value="Genomic_DNA"/>
</dbReference>
<evidence type="ECO:0008006" key="3">
    <source>
        <dbReference type="Google" id="ProtNLM"/>
    </source>
</evidence>
<dbReference type="InterPro" id="IPR011659">
    <property type="entry name" value="WD40"/>
</dbReference>
<protein>
    <recommendedName>
        <fullName evidence="3">DUF5050 domain-containing protein</fullName>
    </recommendedName>
</protein>
<comment type="similarity">
    <text evidence="1">Belongs to the TolB family.</text>
</comment>